<reference evidence="2" key="1">
    <citation type="submission" date="2016-10" db="EMBL/GenBank/DDBJ databases">
        <authorList>
            <person name="Varghese N."/>
            <person name="Submissions S."/>
        </authorList>
    </citation>
    <scope>NUCLEOTIDE SEQUENCE [LARGE SCALE GENOMIC DNA]</scope>
    <source>
        <strain evidence="2">DSM 17875</strain>
    </source>
</reference>
<gene>
    <name evidence="1" type="ORF">SAMN05216296_0371</name>
</gene>
<proteinExistence type="predicted"/>
<evidence type="ECO:0000313" key="2">
    <source>
        <dbReference type="Proteomes" id="UP000243232"/>
    </source>
</evidence>
<dbReference type="RefSeq" id="WP_090192811.1">
    <property type="nucleotide sequence ID" value="NZ_LT629785.1"/>
</dbReference>
<accession>A0A1H2E404</accession>
<keyword evidence="2" id="KW-1185">Reference proteome</keyword>
<sequence length="71" mass="8180">MSIHGWARQSLAQQLYEARQAGFDELLALRALLGVLVERSGQLRSGEDLRQELLFLADNLDDERDYSFMRP</sequence>
<dbReference type="EMBL" id="LT629785">
    <property type="protein sequence ID" value="SDT89827.1"/>
    <property type="molecule type" value="Genomic_DNA"/>
</dbReference>
<dbReference type="STRING" id="364197.SAMN05216296_0371"/>
<dbReference type="OrthoDB" id="8127628at2"/>
<organism evidence="1 2">
    <name type="scientific">Pseudomonas pohangensis</name>
    <dbReference type="NCBI Taxonomy" id="364197"/>
    <lineage>
        <taxon>Bacteria</taxon>
        <taxon>Pseudomonadati</taxon>
        <taxon>Pseudomonadota</taxon>
        <taxon>Gammaproteobacteria</taxon>
        <taxon>Pseudomonadales</taxon>
        <taxon>Pseudomonadaceae</taxon>
        <taxon>Pseudomonas</taxon>
    </lineage>
</organism>
<dbReference type="Proteomes" id="UP000243232">
    <property type="component" value="Chromosome I"/>
</dbReference>
<name>A0A1H2E404_9PSED</name>
<dbReference type="AlphaFoldDB" id="A0A1H2E404"/>
<evidence type="ECO:0000313" key="1">
    <source>
        <dbReference type="EMBL" id="SDT89827.1"/>
    </source>
</evidence>
<protein>
    <submittedName>
        <fullName evidence="1">Uncharacterized protein</fullName>
    </submittedName>
</protein>